<keyword evidence="1" id="KW-0732">Signal</keyword>
<gene>
    <name evidence="2" type="ORF">V3330_00790</name>
</gene>
<proteinExistence type="predicted"/>
<dbReference type="RefSeq" id="WP_354693466.1">
    <property type="nucleotide sequence ID" value="NZ_JAZHOG010000001.1"/>
</dbReference>
<reference evidence="2 3" key="1">
    <citation type="submission" date="2024-02" db="EMBL/GenBank/DDBJ databases">
        <title>A novel Wenzhouxiangellaceae bacterium, isolated from coastal sediments.</title>
        <authorList>
            <person name="Du Z.-J."/>
            <person name="Ye Y.-Q."/>
            <person name="Zhang X.-Y."/>
        </authorList>
    </citation>
    <scope>NUCLEOTIDE SEQUENCE [LARGE SCALE GENOMIC DNA]</scope>
    <source>
        <strain evidence="2 3">CH-27</strain>
    </source>
</reference>
<dbReference type="AlphaFoldDB" id="A0AAW9RBR3"/>
<sequence>MNGRKGFMCCVGLVACVMMQTAGADEPASRIIDLTHSYDADTVFWPTADGFSLHSDFKGTTEGGWYYEANTFCTAEHGGTHLDAPIHFAAGRHHTDEIPLERLIGPAVVIDVSRQAAADRDYQVSIADFENWEARHGRLPDNIIILLRTGFAARWPDRAAYMGTDERGPDAVAKLHFPGLHPDAARWLVTHRSVHSIGLDTPSIDYGQTGNFETHQVLFEANIPAFENVAAMDELPAKGFEVMALPMKIGGGSGGPLRIVARVP</sequence>
<protein>
    <submittedName>
        <fullName evidence="2">Cyclase family protein</fullName>
        <ecNumber evidence="2">3.5.-.-</ecNumber>
    </submittedName>
</protein>
<dbReference type="EC" id="3.5.-.-" evidence="2"/>
<organism evidence="2 3">
    <name type="scientific">Elongatibacter sediminis</name>
    <dbReference type="NCBI Taxonomy" id="3119006"/>
    <lineage>
        <taxon>Bacteria</taxon>
        <taxon>Pseudomonadati</taxon>
        <taxon>Pseudomonadota</taxon>
        <taxon>Gammaproteobacteria</taxon>
        <taxon>Chromatiales</taxon>
        <taxon>Wenzhouxiangellaceae</taxon>
        <taxon>Elongatibacter</taxon>
    </lineage>
</organism>
<dbReference type="GO" id="GO:0004061">
    <property type="term" value="F:arylformamidase activity"/>
    <property type="evidence" value="ECO:0007669"/>
    <property type="project" value="InterPro"/>
</dbReference>
<dbReference type="Proteomes" id="UP001359886">
    <property type="component" value="Unassembled WGS sequence"/>
</dbReference>
<dbReference type="EMBL" id="JAZHOG010000001">
    <property type="protein sequence ID" value="MEJ8566143.1"/>
    <property type="molecule type" value="Genomic_DNA"/>
</dbReference>
<comment type="caution">
    <text evidence="2">The sequence shown here is derived from an EMBL/GenBank/DDBJ whole genome shotgun (WGS) entry which is preliminary data.</text>
</comment>
<dbReference type="InterPro" id="IPR007325">
    <property type="entry name" value="KFase/CYL"/>
</dbReference>
<dbReference type="Gene3D" id="3.50.30.50">
    <property type="entry name" value="Putative cyclase"/>
    <property type="match status" value="1"/>
</dbReference>
<dbReference type="PANTHER" id="PTHR31118">
    <property type="entry name" value="CYCLASE-LIKE PROTEIN 2"/>
    <property type="match status" value="1"/>
</dbReference>
<keyword evidence="3" id="KW-1185">Reference proteome</keyword>
<accession>A0AAW9RBR3</accession>
<dbReference type="Pfam" id="PF04199">
    <property type="entry name" value="Cyclase"/>
    <property type="match status" value="1"/>
</dbReference>
<evidence type="ECO:0000313" key="3">
    <source>
        <dbReference type="Proteomes" id="UP001359886"/>
    </source>
</evidence>
<dbReference type="SUPFAM" id="SSF102198">
    <property type="entry name" value="Putative cyclase"/>
    <property type="match status" value="1"/>
</dbReference>
<evidence type="ECO:0000313" key="2">
    <source>
        <dbReference type="EMBL" id="MEJ8566143.1"/>
    </source>
</evidence>
<dbReference type="PROSITE" id="PS51257">
    <property type="entry name" value="PROKAR_LIPOPROTEIN"/>
    <property type="match status" value="1"/>
</dbReference>
<name>A0AAW9RBR3_9GAMM</name>
<feature type="signal peptide" evidence="1">
    <location>
        <begin position="1"/>
        <end position="24"/>
    </location>
</feature>
<evidence type="ECO:0000256" key="1">
    <source>
        <dbReference type="SAM" id="SignalP"/>
    </source>
</evidence>
<dbReference type="InterPro" id="IPR037175">
    <property type="entry name" value="KFase_sf"/>
</dbReference>
<keyword evidence="2" id="KW-0378">Hydrolase</keyword>
<dbReference type="GO" id="GO:0019441">
    <property type="term" value="P:L-tryptophan catabolic process to kynurenine"/>
    <property type="evidence" value="ECO:0007669"/>
    <property type="project" value="InterPro"/>
</dbReference>
<dbReference type="PANTHER" id="PTHR31118:SF12">
    <property type="entry name" value="CYCLASE-LIKE PROTEIN 2"/>
    <property type="match status" value="1"/>
</dbReference>
<feature type="chain" id="PRO_5043364917" evidence="1">
    <location>
        <begin position="25"/>
        <end position="264"/>
    </location>
</feature>